<dbReference type="PANTHER" id="PTHR33446:SF2">
    <property type="entry name" value="PROTEIN TONB"/>
    <property type="match status" value="1"/>
</dbReference>
<comment type="subcellular location">
    <subcellularLocation>
        <location evidence="1">Cell inner membrane</location>
        <topology evidence="1">Single-pass membrane protein</topology>
        <orientation evidence="1">Periplasmic side</orientation>
    </subcellularLocation>
</comment>
<dbReference type="EMBL" id="JAVDVX010000007">
    <property type="protein sequence ID" value="MDR7091748.1"/>
    <property type="molecule type" value="Genomic_DNA"/>
</dbReference>
<evidence type="ECO:0000256" key="6">
    <source>
        <dbReference type="ARBA" id="ARBA00022692"/>
    </source>
</evidence>
<protein>
    <submittedName>
        <fullName evidence="11">TonB family protein</fullName>
    </submittedName>
</protein>
<dbReference type="InterPro" id="IPR037682">
    <property type="entry name" value="TonB_C"/>
</dbReference>
<evidence type="ECO:0000256" key="1">
    <source>
        <dbReference type="ARBA" id="ARBA00004383"/>
    </source>
</evidence>
<keyword evidence="4" id="KW-1003">Cell membrane</keyword>
<evidence type="ECO:0000313" key="12">
    <source>
        <dbReference type="Proteomes" id="UP001253595"/>
    </source>
</evidence>
<evidence type="ECO:0000256" key="4">
    <source>
        <dbReference type="ARBA" id="ARBA00022475"/>
    </source>
</evidence>
<dbReference type="Gene3D" id="3.30.1150.10">
    <property type="match status" value="1"/>
</dbReference>
<dbReference type="RefSeq" id="WP_310075384.1">
    <property type="nucleotide sequence ID" value="NZ_JAVDVX010000007.1"/>
</dbReference>
<evidence type="ECO:0000256" key="3">
    <source>
        <dbReference type="ARBA" id="ARBA00022448"/>
    </source>
</evidence>
<dbReference type="InterPro" id="IPR016087">
    <property type="entry name" value="Chalcone_isomerase"/>
</dbReference>
<gene>
    <name evidence="11" type="ORF">J2X05_003783</name>
</gene>
<evidence type="ECO:0000313" key="11">
    <source>
        <dbReference type="EMBL" id="MDR7091748.1"/>
    </source>
</evidence>
<reference evidence="11 12" key="1">
    <citation type="submission" date="2023-07" db="EMBL/GenBank/DDBJ databases">
        <title>Sorghum-associated microbial communities from plants grown in Nebraska, USA.</title>
        <authorList>
            <person name="Schachtman D."/>
        </authorList>
    </citation>
    <scope>NUCLEOTIDE SEQUENCE [LARGE SCALE GENOMIC DNA]</scope>
    <source>
        <strain evidence="11 12">BE190</strain>
    </source>
</reference>
<evidence type="ECO:0000259" key="10">
    <source>
        <dbReference type="PROSITE" id="PS52015"/>
    </source>
</evidence>
<dbReference type="InterPro" id="IPR006260">
    <property type="entry name" value="TonB/TolA_C"/>
</dbReference>
<evidence type="ECO:0000256" key="9">
    <source>
        <dbReference type="ARBA" id="ARBA00023136"/>
    </source>
</evidence>
<sequence>MLNGIGVHQELGREVFIGALYSESLSNDPDTLMNNVQPMRMELKIVAPDGLTTRRFSRMWIEGMAVNSKADALTAQADNMVKFDGLFKGRFLKDDFISFINNPGKGVDIAVNGVLLGNIDDNAFFSMLLSTWIGKIPLSSDYRDSLLKVGDVDAGLRSRFSAISPAAARTAEVKTWTGAQVEVKTAAASSSKSSVNAKVEVATIAKTELPKLEVPALEKPALDIPVPAPQAEKPAPVTAAAASTPAKPVAVAAAKVEEEEEEGPALTAQSLLARQFYVSDVIKKIRGKTKYPQRALDRDQEGSVRVAIVIDREGTVLSTNILETSKFDMLNKEALEAIKRSAPFPALPAEIAGSRFEFTVPMRWTLPK</sequence>
<keyword evidence="6" id="KW-0812">Transmembrane</keyword>
<proteinExistence type="inferred from homology"/>
<keyword evidence="8" id="KW-1133">Transmembrane helix</keyword>
<keyword evidence="7" id="KW-0653">Protein transport</keyword>
<dbReference type="PROSITE" id="PS52015">
    <property type="entry name" value="TONB_CTD"/>
    <property type="match status" value="1"/>
</dbReference>
<dbReference type="Pfam" id="PF03544">
    <property type="entry name" value="TonB_C"/>
    <property type="match status" value="1"/>
</dbReference>
<organism evidence="11 12">
    <name type="scientific">Cellvibrio fibrivorans</name>
    <dbReference type="NCBI Taxonomy" id="126350"/>
    <lineage>
        <taxon>Bacteria</taxon>
        <taxon>Pseudomonadati</taxon>
        <taxon>Pseudomonadota</taxon>
        <taxon>Gammaproteobacteria</taxon>
        <taxon>Cellvibrionales</taxon>
        <taxon>Cellvibrionaceae</taxon>
        <taxon>Cellvibrio</taxon>
    </lineage>
</organism>
<dbReference type="NCBIfam" id="TIGR01352">
    <property type="entry name" value="tonB_Cterm"/>
    <property type="match status" value="1"/>
</dbReference>
<keyword evidence="12" id="KW-1185">Reference proteome</keyword>
<dbReference type="SUPFAM" id="SSF54626">
    <property type="entry name" value="Chalcone isomerase"/>
    <property type="match status" value="1"/>
</dbReference>
<dbReference type="PANTHER" id="PTHR33446">
    <property type="entry name" value="PROTEIN TONB-RELATED"/>
    <property type="match status" value="1"/>
</dbReference>
<dbReference type="InterPro" id="IPR036298">
    <property type="entry name" value="Chalcone_isomerase_sf"/>
</dbReference>
<keyword evidence="3" id="KW-0813">Transport</keyword>
<dbReference type="Pfam" id="PF16036">
    <property type="entry name" value="Chalcone_3"/>
    <property type="match status" value="1"/>
</dbReference>
<evidence type="ECO:0000256" key="7">
    <source>
        <dbReference type="ARBA" id="ARBA00022927"/>
    </source>
</evidence>
<dbReference type="InterPro" id="IPR051045">
    <property type="entry name" value="TonB-dependent_transducer"/>
</dbReference>
<comment type="caution">
    <text evidence="11">The sequence shown here is derived from an EMBL/GenBank/DDBJ whole genome shotgun (WGS) entry which is preliminary data.</text>
</comment>
<name>A0ABU1V331_9GAMM</name>
<evidence type="ECO:0000256" key="2">
    <source>
        <dbReference type="ARBA" id="ARBA00006555"/>
    </source>
</evidence>
<keyword evidence="9" id="KW-0472">Membrane</keyword>
<evidence type="ECO:0000256" key="8">
    <source>
        <dbReference type="ARBA" id="ARBA00022989"/>
    </source>
</evidence>
<evidence type="ECO:0000256" key="5">
    <source>
        <dbReference type="ARBA" id="ARBA00022519"/>
    </source>
</evidence>
<accession>A0ABU1V331</accession>
<dbReference type="SUPFAM" id="SSF74653">
    <property type="entry name" value="TolA/TonB C-terminal domain"/>
    <property type="match status" value="1"/>
</dbReference>
<keyword evidence="5" id="KW-0997">Cell inner membrane</keyword>
<dbReference type="Proteomes" id="UP001253595">
    <property type="component" value="Unassembled WGS sequence"/>
</dbReference>
<comment type="similarity">
    <text evidence="2">Belongs to the TonB family.</text>
</comment>
<feature type="domain" description="TonB C-terminal" evidence="10">
    <location>
        <begin position="276"/>
        <end position="368"/>
    </location>
</feature>